<dbReference type="PIRSF" id="PIRSF036761">
    <property type="entry name" value="GDH_Mll4104"/>
    <property type="match status" value="1"/>
</dbReference>
<sequence length="1590" mass="179149">MSMQHAWQTQLQQYAQEHNINEAGQTFFLTYYEDVDSEDLSLLPVSDLVAAARSHQRTAALPRLPGQSHVEILQQHTDAEFAANETVINIVFDDLPFLIDSLIMLLNRPPQQSGEVKVDLQLLVHPIFTIKRNEQGELQSWSRSRSTDNGRESWVQIRLNQLSEAHANQLKGEIESTLATLYKVVSDEGLMRRALSQVTTQVQQQWHQDNEEVLAFLNWLSANHFLFMGFCEYDLTQDDEGAQQLAIHQDSCLGLFQLRPVYPYSSGFSNLEPHEKATWLSGPRLILSKSQQRATIHRNTHYDLIGIHKLNAAGEVVGQWRFMGLYTAQTYLSSVWDIPVIRQKCRYVVQECDYVAGGYKDKTLHFILQSYPRDELLQITAPALAPIVEGMVTLQERPRTRIFTRVDDFKRYVSAMVFLPREAFNTNLRERVAAVLERAFASSDFDFSVNQGDGPLARLHFMFRTDAKLLPPVDATALEQEIEQLVRGWQDQFKVLLADVSEAEQSFAQFSIDSLSKAYQDQHKPEEAWQDIQRWYGIADQQVGIYLDASDDVEIPWRLRLYYRDQLPSLSKVLPMIESLGVTVYEEIPYEFTLADGSLISISDIGLAVQAEDSERLHLDEVRSEFTALLQQVFNQQVEVDGFNTLVLKAGIAWRDTVVLRSLAKYLKQATLPFSQAYVEQCLQHNIAPVLSLCNLWQMRLHPQQANQSQADSVVKQFKQQLDDVSNADEDRILNAFLTVILAVVRTNFWQQDADGAHKPVLSMKIESGKIDFLPKPWPMFEIWVYSPRIEGVHLRGAKVARGGLRWSDRMEDFRTEVLGLVKAQMVKNAVIVPNGSKGGFVCKQSPNPKDRQAVLNEGIACYQRFIQGLLDLTDNRLADGSLEHPQATHCRDAEDPYLVVAADKGTAKFSDIANQIAIDNHFWLNDAFASGGSAGYDHKGMGITARGAWESVKRHFRHLGKNIQTEDFTVVGIGDMAGDVFGNGMLLSEHIRLKAAFNHQHIFLDPNPDAASSYLERQRLFEAVAGWGEYNTDLISEGGGVFDRSAKKITLSPQVQQWLNVIEGSMAPNDLIKAILQADVELLYNGGIGTYIKASTETHADAMDKANDVLRVNGDEVGAKVIGEGGNLGMTQLARIEYWQHGGRCNTDAVDNSAGVDCSDHEVNIKILLGGIVQAGQLSIEDRNELLKSMTDEVAHLVLRNNYLQTQMLAMNQLDVVKNLPALTELMAYLQEHAGLQRKLEFLPDAAQLQQRLTSGQGFANPEIAVLMAYSKMHLQDALLAGDLPDDVAFNSVLVNYFPQAMQTQYAAEIENHYLRREIIANQVANQVVNRMGISFVQRLSTEMGRSIDDVVRAYWIASELYQAERHFAHIESWDNEINAELQMRLMAALARLISRVARGLLKDHANLSDIRTWQEHYSAPVQDLLGQLPQLIKADIHPSVVNSLEVLSGQEAIAADTAQFLARLPYAENLLNLIDLSEKTEQPLAMVAEYYFDASAKLNSDWLYHTIAALPRENHWQNQACLAIREDTQNLLLDITKQMLVVEDASGEAVLEQKLQLIQQQVATMQPYAHIDLAMLSALLRSISKIVH</sequence>
<dbReference type="InterPro" id="IPR007780">
    <property type="entry name" value="NAD_Glu_DH_bac"/>
</dbReference>
<feature type="domain" description="NAD-glutamate dehydrogenase catalytic" evidence="2">
    <location>
        <begin position="718"/>
        <end position="1212"/>
    </location>
</feature>
<evidence type="ECO:0000313" key="8">
    <source>
        <dbReference type="Proteomes" id="UP000832011"/>
    </source>
</evidence>
<dbReference type="Pfam" id="PF05088">
    <property type="entry name" value="Bac_GDH_CD"/>
    <property type="match status" value="1"/>
</dbReference>
<keyword evidence="8" id="KW-1185">Reference proteome</keyword>
<dbReference type="Proteomes" id="UP000832011">
    <property type="component" value="Chromosome"/>
</dbReference>
<dbReference type="PANTHER" id="PTHR43403:SF1">
    <property type="entry name" value="NAD-SPECIFIC GLUTAMATE DEHYDROGENASE"/>
    <property type="match status" value="1"/>
</dbReference>
<dbReference type="InterPro" id="IPR036291">
    <property type="entry name" value="NAD(P)-bd_dom_sf"/>
</dbReference>
<feature type="domain" description="NAD-glutamate dehydrogenase N-terminal ACT1" evidence="4">
    <location>
        <begin position="27"/>
        <end position="173"/>
    </location>
</feature>
<dbReference type="Pfam" id="PF21077">
    <property type="entry name" value="GDH_ACT3"/>
    <property type="match status" value="1"/>
</dbReference>
<dbReference type="InterPro" id="IPR028971">
    <property type="entry name" value="NAD-GDH_cat"/>
</dbReference>
<feature type="domain" description="NAD-glutamate dehydrogenase ACT2" evidence="5">
    <location>
        <begin position="401"/>
        <end position="490"/>
    </location>
</feature>
<dbReference type="Gene3D" id="3.40.50.720">
    <property type="entry name" value="NAD(P)-binding Rossmann-like Domain"/>
    <property type="match status" value="1"/>
</dbReference>
<protein>
    <submittedName>
        <fullName evidence="7">NAD-glutamate dehydrogenase</fullName>
    </submittedName>
</protein>
<evidence type="ECO:0000259" key="3">
    <source>
        <dbReference type="Pfam" id="PF21074"/>
    </source>
</evidence>
<dbReference type="SUPFAM" id="SSF51735">
    <property type="entry name" value="NAD(P)-binding Rossmann-fold domains"/>
    <property type="match status" value="1"/>
</dbReference>
<dbReference type="InterPro" id="IPR049056">
    <property type="entry name" value="NAD_Glu_DH_HM3"/>
</dbReference>
<feature type="domain" description="NAD-specific glutamate dehydrogenase C-terminal" evidence="3">
    <location>
        <begin position="1257"/>
        <end position="1586"/>
    </location>
</feature>
<dbReference type="SUPFAM" id="SSF53223">
    <property type="entry name" value="Aminoacid dehydrogenase-like, N-terminal domain"/>
    <property type="match status" value="1"/>
</dbReference>
<evidence type="ECO:0000259" key="2">
    <source>
        <dbReference type="Pfam" id="PF05088"/>
    </source>
</evidence>
<reference evidence="7 8" key="1">
    <citation type="journal article" date="2022" name="Res Sq">
        <title>Evolution of multicellular longitudinally dividing oral cavity symbionts (Neisseriaceae).</title>
        <authorList>
            <person name="Nyongesa S."/>
            <person name="Weber P."/>
            <person name="Bernet E."/>
            <person name="Pullido F."/>
            <person name="Nieckarz M."/>
            <person name="Delaby M."/>
            <person name="Nieves C."/>
            <person name="Viehboeck T."/>
            <person name="Krause N."/>
            <person name="Rivera-Millot A."/>
            <person name="Nakamura A."/>
            <person name="Vischer N."/>
            <person name="VanNieuwenhze M."/>
            <person name="Brun Y."/>
            <person name="Cava F."/>
            <person name="Bulgheresi S."/>
            <person name="Veyrier F."/>
        </authorList>
    </citation>
    <scope>NUCLEOTIDE SEQUENCE [LARGE SCALE GENOMIC DNA]</scope>
    <source>
        <strain evidence="7 8">SN4</strain>
    </source>
</reference>
<feature type="domain" description="NAD-glutamate dehydrogenase ACT3" evidence="6">
    <location>
        <begin position="554"/>
        <end position="615"/>
    </location>
</feature>
<evidence type="ECO:0000313" key="7">
    <source>
        <dbReference type="EMBL" id="UOO89377.1"/>
    </source>
</evidence>
<dbReference type="Pfam" id="PF21073">
    <property type="entry name" value="GDH_HM1"/>
    <property type="match status" value="1"/>
</dbReference>
<proteinExistence type="predicted"/>
<accession>A0ABY4E0P9</accession>
<dbReference type="PANTHER" id="PTHR43403">
    <property type="entry name" value="NAD-SPECIFIC GLUTAMATE DEHYDROGENASE"/>
    <property type="match status" value="1"/>
</dbReference>
<keyword evidence="1" id="KW-0560">Oxidoreductase</keyword>
<evidence type="ECO:0000259" key="5">
    <source>
        <dbReference type="Pfam" id="PF21076"/>
    </source>
</evidence>
<evidence type="ECO:0000259" key="4">
    <source>
        <dbReference type="Pfam" id="PF21075"/>
    </source>
</evidence>
<dbReference type="Pfam" id="PF21075">
    <property type="entry name" value="GDH_ACT1"/>
    <property type="match status" value="1"/>
</dbReference>
<dbReference type="Pfam" id="PF21076">
    <property type="entry name" value="GDH_ACT2"/>
    <property type="match status" value="1"/>
</dbReference>
<dbReference type="InterPro" id="IPR046346">
    <property type="entry name" value="Aminoacid_DH-like_N_sf"/>
</dbReference>
<organism evidence="7 8">
    <name type="scientific">Vitreoscilla massiliensis</name>
    <dbReference type="NCBI Taxonomy" id="1689272"/>
    <lineage>
        <taxon>Bacteria</taxon>
        <taxon>Pseudomonadati</taxon>
        <taxon>Pseudomonadota</taxon>
        <taxon>Betaproteobacteria</taxon>
        <taxon>Neisseriales</taxon>
        <taxon>Neisseriaceae</taxon>
        <taxon>Vitreoscilla</taxon>
    </lineage>
</organism>
<dbReference type="InterPro" id="IPR049059">
    <property type="entry name" value="NAD_Glu_DH_HM1"/>
</dbReference>
<evidence type="ECO:0000256" key="1">
    <source>
        <dbReference type="ARBA" id="ARBA00023002"/>
    </source>
</evidence>
<dbReference type="EMBL" id="CP091511">
    <property type="protein sequence ID" value="UOO89377.1"/>
    <property type="molecule type" value="Genomic_DNA"/>
</dbReference>
<gene>
    <name evidence="7" type="ORF">LVJ82_18345</name>
</gene>
<dbReference type="Pfam" id="PF21074">
    <property type="entry name" value="GDH_C"/>
    <property type="match status" value="1"/>
</dbReference>
<dbReference type="RefSeq" id="WP_058357075.1">
    <property type="nucleotide sequence ID" value="NZ_CABKVG010000010.1"/>
</dbReference>
<name>A0ABY4E0P9_9NEIS</name>
<dbReference type="InterPro" id="IPR024727">
    <property type="entry name" value="NAD_Glu_DH_N_ACT1"/>
</dbReference>
<dbReference type="Pfam" id="PF21078">
    <property type="entry name" value="GDH_HM3"/>
    <property type="match status" value="1"/>
</dbReference>
<dbReference type="InterPro" id="IPR049062">
    <property type="entry name" value="NAD_Glu_DH_ACT2"/>
</dbReference>
<dbReference type="InterPro" id="IPR048381">
    <property type="entry name" value="GDH_C"/>
</dbReference>
<dbReference type="InterPro" id="IPR049064">
    <property type="entry name" value="NAD_Glu_DH_ACT3"/>
</dbReference>
<evidence type="ECO:0000259" key="6">
    <source>
        <dbReference type="Pfam" id="PF21077"/>
    </source>
</evidence>